<dbReference type="AlphaFoldDB" id="A0A518G3K6"/>
<dbReference type="Proteomes" id="UP000318017">
    <property type="component" value="Chromosome"/>
</dbReference>
<dbReference type="OrthoDB" id="270411at2"/>
<dbReference type="RefSeq" id="WP_145075833.1">
    <property type="nucleotide sequence ID" value="NZ_CP036298.1"/>
</dbReference>
<protein>
    <recommendedName>
        <fullName evidence="2">RNA polymerase sigma-70 ECF-like HTH domain-containing protein</fullName>
    </recommendedName>
</protein>
<evidence type="ECO:0000313" key="3">
    <source>
        <dbReference type="EMBL" id="QDV23181.1"/>
    </source>
</evidence>
<name>A0A518G3K6_9BACT</name>
<feature type="compositionally biased region" description="Polar residues" evidence="1">
    <location>
        <begin position="112"/>
        <end position="123"/>
    </location>
</feature>
<keyword evidence="4" id="KW-1185">Reference proteome</keyword>
<dbReference type="GO" id="GO:0006352">
    <property type="term" value="P:DNA-templated transcription initiation"/>
    <property type="evidence" value="ECO:0007669"/>
    <property type="project" value="InterPro"/>
</dbReference>
<dbReference type="InterPro" id="IPR053812">
    <property type="entry name" value="HTH_Sigma70_ECF-like"/>
</dbReference>
<dbReference type="EMBL" id="CP036298">
    <property type="protein sequence ID" value="QDV23181.1"/>
    <property type="molecule type" value="Genomic_DNA"/>
</dbReference>
<dbReference type="Gene3D" id="1.10.1740.10">
    <property type="match status" value="1"/>
</dbReference>
<dbReference type="Pfam" id="PF07638">
    <property type="entry name" value="Sigma70_ECF"/>
    <property type="match status" value="1"/>
</dbReference>
<reference evidence="3 4" key="1">
    <citation type="submission" date="2019-02" db="EMBL/GenBank/DDBJ databases">
        <title>Deep-cultivation of Planctomycetes and their phenomic and genomic characterization uncovers novel biology.</title>
        <authorList>
            <person name="Wiegand S."/>
            <person name="Jogler M."/>
            <person name="Boedeker C."/>
            <person name="Pinto D."/>
            <person name="Vollmers J."/>
            <person name="Rivas-Marin E."/>
            <person name="Kohn T."/>
            <person name="Peeters S.H."/>
            <person name="Heuer A."/>
            <person name="Rast P."/>
            <person name="Oberbeckmann S."/>
            <person name="Bunk B."/>
            <person name="Jeske O."/>
            <person name="Meyerdierks A."/>
            <person name="Storesund J.E."/>
            <person name="Kallscheuer N."/>
            <person name="Luecker S."/>
            <person name="Lage O.M."/>
            <person name="Pohl T."/>
            <person name="Merkel B.J."/>
            <person name="Hornburger P."/>
            <person name="Mueller R.-W."/>
            <person name="Bruemmer F."/>
            <person name="Labrenz M."/>
            <person name="Spormann A.M."/>
            <person name="Op den Camp H."/>
            <person name="Overmann J."/>
            <person name="Amann R."/>
            <person name="Jetten M.S.M."/>
            <person name="Mascher T."/>
            <person name="Medema M.H."/>
            <person name="Devos D.P."/>
            <person name="Kaster A.-K."/>
            <person name="Ovreas L."/>
            <person name="Rohde M."/>
            <person name="Galperin M.Y."/>
            <person name="Jogler C."/>
        </authorList>
    </citation>
    <scope>NUCLEOTIDE SEQUENCE [LARGE SCALE GENOMIC DNA]</scope>
    <source>
        <strain evidence="3 4">Q31a</strain>
    </source>
</reference>
<evidence type="ECO:0000259" key="2">
    <source>
        <dbReference type="Pfam" id="PF07638"/>
    </source>
</evidence>
<sequence length="246" mass="27844">MPHQFQTTHWTQVVAARGKSPEARQALRSLCEIYYAPVEMFVQRYFAKAVVTPKDEARDLTHEFFARLLEGHSLDNADRTRGRFRSYLLGAVKHFLADYRDREQALKRGGAQRTQSLSTSPDSSKPESAESSIDVADPDGFPPDAYFDQQWALAVVQQAIDTLRAEAESDGQLARFDVLQRWLVTPSNHHTAVDAARSLNLSDGAFKVAVHRLRKRFRQVVVARITTTVDDPVEVQDELNYLINAM</sequence>
<dbReference type="InterPro" id="IPR013325">
    <property type="entry name" value="RNA_pol_sigma_r2"/>
</dbReference>
<accession>A0A518G3K6</accession>
<evidence type="ECO:0000313" key="4">
    <source>
        <dbReference type="Proteomes" id="UP000318017"/>
    </source>
</evidence>
<feature type="region of interest" description="Disordered" evidence="1">
    <location>
        <begin position="107"/>
        <end position="135"/>
    </location>
</feature>
<dbReference type="SUPFAM" id="SSF88946">
    <property type="entry name" value="Sigma2 domain of RNA polymerase sigma factors"/>
    <property type="match status" value="1"/>
</dbReference>
<organism evidence="3 4">
    <name type="scientific">Aureliella helgolandensis</name>
    <dbReference type="NCBI Taxonomy" id="2527968"/>
    <lineage>
        <taxon>Bacteria</taxon>
        <taxon>Pseudomonadati</taxon>
        <taxon>Planctomycetota</taxon>
        <taxon>Planctomycetia</taxon>
        <taxon>Pirellulales</taxon>
        <taxon>Pirellulaceae</taxon>
        <taxon>Aureliella</taxon>
    </lineage>
</organism>
<evidence type="ECO:0000256" key="1">
    <source>
        <dbReference type="SAM" id="MobiDB-lite"/>
    </source>
</evidence>
<gene>
    <name evidence="3" type="ORF">Q31a_14790</name>
</gene>
<dbReference type="KEGG" id="ahel:Q31a_14790"/>
<feature type="domain" description="RNA polymerase sigma-70 ECF-like HTH" evidence="2">
    <location>
        <begin position="25"/>
        <end position="136"/>
    </location>
</feature>
<proteinExistence type="predicted"/>
<dbReference type="GO" id="GO:0003700">
    <property type="term" value="F:DNA-binding transcription factor activity"/>
    <property type="evidence" value="ECO:0007669"/>
    <property type="project" value="InterPro"/>
</dbReference>